<feature type="transmembrane region" description="Helical" evidence="7">
    <location>
        <begin position="263"/>
        <end position="288"/>
    </location>
</feature>
<evidence type="ECO:0000313" key="9">
    <source>
        <dbReference type="EMBL" id="RXK55690.1"/>
    </source>
</evidence>
<evidence type="ECO:0000256" key="6">
    <source>
        <dbReference type="ARBA" id="ARBA00023136"/>
    </source>
</evidence>
<comment type="caution">
    <text evidence="9">The sequence shown here is derived from an EMBL/GenBank/DDBJ whole genome shotgun (WGS) entry which is preliminary data.</text>
</comment>
<dbReference type="Proteomes" id="UP000290218">
    <property type="component" value="Unassembled WGS sequence"/>
</dbReference>
<gene>
    <name evidence="9" type="ORF">ESB00_07350</name>
</gene>
<dbReference type="GO" id="GO:0016757">
    <property type="term" value="F:glycosyltransferase activity"/>
    <property type="evidence" value="ECO:0007669"/>
    <property type="project" value="UniProtKB-KW"/>
</dbReference>
<dbReference type="PANTHER" id="PTHR48090:SF1">
    <property type="entry name" value="PROPHAGE BACTOPRENOL GLUCOSYL TRANSFERASE HOMOLOG"/>
    <property type="match status" value="1"/>
</dbReference>
<dbReference type="Pfam" id="PF00535">
    <property type="entry name" value="Glycos_transf_2"/>
    <property type="match status" value="1"/>
</dbReference>
<evidence type="ECO:0000256" key="2">
    <source>
        <dbReference type="ARBA" id="ARBA00022676"/>
    </source>
</evidence>
<reference evidence="9 10" key="1">
    <citation type="submission" date="2019-01" db="EMBL/GenBank/DDBJ databases">
        <title>Lacunisphaera sp. strain TWA-58.</title>
        <authorList>
            <person name="Chen W.-M."/>
        </authorList>
    </citation>
    <scope>NUCLEOTIDE SEQUENCE [LARGE SCALE GENOMIC DNA]</scope>
    <source>
        <strain evidence="9 10">TWA-58</strain>
    </source>
</reference>
<evidence type="ECO:0000256" key="4">
    <source>
        <dbReference type="ARBA" id="ARBA00022692"/>
    </source>
</evidence>
<evidence type="ECO:0000256" key="1">
    <source>
        <dbReference type="ARBA" id="ARBA00004141"/>
    </source>
</evidence>
<keyword evidence="5 7" id="KW-1133">Transmembrane helix</keyword>
<keyword evidence="10" id="KW-1185">Reference proteome</keyword>
<name>A0A4Q1C9Y4_9BACT</name>
<dbReference type="InterPro" id="IPR001173">
    <property type="entry name" value="Glyco_trans_2-like"/>
</dbReference>
<proteinExistence type="predicted"/>
<organism evidence="9 10">
    <name type="scientific">Oleiharenicola lentus</name>
    <dbReference type="NCBI Taxonomy" id="2508720"/>
    <lineage>
        <taxon>Bacteria</taxon>
        <taxon>Pseudomonadati</taxon>
        <taxon>Verrucomicrobiota</taxon>
        <taxon>Opitutia</taxon>
        <taxon>Opitutales</taxon>
        <taxon>Opitutaceae</taxon>
        <taxon>Oleiharenicola</taxon>
    </lineage>
</organism>
<feature type="domain" description="Glycosyltransferase 2-like" evidence="8">
    <location>
        <begin position="10"/>
        <end position="137"/>
    </location>
</feature>
<dbReference type="CDD" id="cd04187">
    <property type="entry name" value="DPM1_like_bac"/>
    <property type="match status" value="1"/>
</dbReference>
<evidence type="ECO:0000256" key="7">
    <source>
        <dbReference type="SAM" id="Phobius"/>
    </source>
</evidence>
<dbReference type="EMBL" id="SDHX01000001">
    <property type="protein sequence ID" value="RXK55690.1"/>
    <property type="molecule type" value="Genomic_DNA"/>
</dbReference>
<feature type="transmembrane region" description="Helical" evidence="7">
    <location>
        <begin position="229"/>
        <end position="251"/>
    </location>
</feature>
<comment type="subcellular location">
    <subcellularLocation>
        <location evidence="1">Membrane</location>
        <topology evidence="1">Multi-pass membrane protein</topology>
    </subcellularLocation>
</comment>
<keyword evidence="3 9" id="KW-0808">Transferase</keyword>
<accession>A0A4Q1C9Y4</accession>
<dbReference type="PANTHER" id="PTHR48090">
    <property type="entry name" value="UNDECAPRENYL-PHOSPHATE 4-DEOXY-4-FORMAMIDO-L-ARABINOSE TRANSFERASE-RELATED"/>
    <property type="match status" value="1"/>
</dbReference>
<dbReference type="Gene3D" id="3.90.550.10">
    <property type="entry name" value="Spore Coat Polysaccharide Biosynthesis Protein SpsA, Chain A"/>
    <property type="match status" value="1"/>
</dbReference>
<dbReference type="GO" id="GO:0005886">
    <property type="term" value="C:plasma membrane"/>
    <property type="evidence" value="ECO:0007669"/>
    <property type="project" value="TreeGrafter"/>
</dbReference>
<keyword evidence="6 7" id="KW-0472">Membrane</keyword>
<dbReference type="SUPFAM" id="SSF53448">
    <property type="entry name" value="Nucleotide-diphospho-sugar transferases"/>
    <property type="match status" value="1"/>
</dbReference>
<dbReference type="InterPro" id="IPR029044">
    <property type="entry name" value="Nucleotide-diphossugar_trans"/>
</dbReference>
<dbReference type="AlphaFoldDB" id="A0A4Q1C9Y4"/>
<dbReference type="InterPro" id="IPR050256">
    <property type="entry name" value="Glycosyltransferase_2"/>
</dbReference>
<keyword evidence="2" id="KW-0328">Glycosyltransferase</keyword>
<keyword evidence="4 7" id="KW-0812">Transmembrane</keyword>
<evidence type="ECO:0000313" key="10">
    <source>
        <dbReference type="Proteomes" id="UP000290218"/>
    </source>
</evidence>
<dbReference type="RefSeq" id="WP_129047055.1">
    <property type="nucleotide sequence ID" value="NZ_SDHX01000001.1"/>
</dbReference>
<sequence>MKTITLVSGCYNEEDNLPDLVSRVFAAAAQFPQYAWEYIIVDNCSTDGSRALLRRMAAEDKRIKVIFNTRNFGYIRSPYYGILQARGDAVIYLASDLQDPPELITQFIPKWEEGFKVVAAIKNESEESALFFMARKAYYAVVASFSNVDLLKNFTGFGLYDQTVVEQMRKLDDPYPYFRGIIVELGYPIARVSFVQPRRKRGFSKSNFYSLYDVAMLGFTNHSKVPLRLATMFGFALSALSFLIGLIYLVLKLILWREFTIGLAPVVVGLFFLGSVQLLFIGILGEYIGAIHTHVTKRPLVVEQERINF</sequence>
<evidence type="ECO:0000256" key="3">
    <source>
        <dbReference type="ARBA" id="ARBA00022679"/>
    </source>
</evidence>
<protein>
    <submittedName>
        <fullName evidence="9">Glycosyltransferase</fullName>
    </submittedName>
</protein>
<evidence type="ECO:0000259" key="8">
    <source>
        <dbReference type="Pfam" id="PF00535"/>
    </source>
</evidence>
<evidence type="ECO:0000256" key="5">
    <source>
        <dbReference type="ARBA" id="ARBA00022989"/>
    </source>
</evidence>
<dbReference type="OrthoDB" id="9807778at2"/>